<evidence type="ECO:0000256" key="1">
    <source>
        <dbReference type="SAM" id="SignalP"/>
    </source>
</evidence>
<dbReference type="STRING" id="314283.MED297_19987"/>
<keyword evidence="1" id="KW-0732">Signal</keyword>
<organism evidence="2 3">
    <name type="scientific">Reinekea blandensis MED297</name>
    <dbReference type="NCBI Taxonomy" id="314283"/>
    <lineage>
        <taxon>Bacteria</taxon>
        <taxon>Pseudomonadati</taxon>
        <taxon>Pseudomonadota</taxon>
        <taxon>Gammaproteobacteria</taxon>
        <taxon>Oceanospirillales</taxon>
        <taxon>Saccharospirillaceae</taxon>
        <taxon>Reinekea</taxon>
    </lineage>
</organism>
<keyword evidence="3" id="KW-1185">Reference proteome</keyword>
<sequence length="155" mass="17350">MRMSRVKRLLVLGVVLTLSACASRSVDTELTRCVYPDSPRTPAPSFVCGEPVTGYPVSVLRSSEDSEQSVHERMQATLDDQVVRWSEQLADDWYPDDASVNAQARAFLLDWLQDNARIVRSRVSPTATLWLLVGIPDNLNHLRQLTQDALSNLPN</sequence>
<feature type="signal peptide" evidence="1">
    <location>
        <begin position="1"/>
        <end position="22"/>
    </location>
</feature>
<comment type="caution">
    <text evidence="2">The sequence shown here is derived from an EMBL/GenBank/DDBJ whole genome shotgun (WGS) entry which is preliminary data.</text>
</comment>
<reference evidence="2 3" key="1">
    <citation type="submission" date="2006-02" db="EMBL/GenBank/DDBJ databases">
        <authorList>
            <person name="Pinhassi J."/>
            <person name="Pedros-Alio C."/>
            <person name="Ferriera S."/>
            <person name="Johnson J."/>
            <person name="Kravitz S."/>
            <person name="Halpern A."/>
            <person name="Remington K."/>
            <person name="Beeson K."/>
            <person name="Tran B."/>
            <person name="Rogers Y.-H."/>
            <person name="Friedman R."/>
            <person name="Venter J.C."/>
        </authorList>
    </citation>
    <scope>NUCLEOTIDE SEQUENCE [LARGE SCALE GENOMIC DNA]</scope>
    <source>
        <strain evidence="2 3">MED297</strain>
    </source>
</reference>
<accession>A4B9A2</accession>
<name>A4B9A2_9GAMM</name>
<gene>
    <name evidence="2" type="ORF">MED297_19987</name>
</gene>
<proteinExistence type="predicted"/>
<dbReference type="AlphaFoldDB" id="A4B9A2"/>
<feature type="chain" id="PRO_5002665066" evidence="1">
    <location>
        <begin position="23"/>
        <end position="155"/>
    </location>
</feature>
<protein>
    <submittedName>
        <fullName evidence="2">Uncharacterized protein</fullName>
    </submittedName>
</protein>
<dbReference type="EMBL" id="AAOE01000001">
    <property type="protein sequence ID" value="EAR11203.1"/>
    <property type="molecule type" value="Genomic_DNA"/>
</dbReference>
<dbReference type="PROSITE" id="PS51257">
    <property type="entry name" value="PROKAR_LIPOPROTEIN"/>
    <property type="match status" value="1"/>
</dbReference>
<evidence type="ECO:0000313" key="3">
    <source>
        <dbReference type="Proteomes" id="UP000005953"/>
    </source>
</evidence>
<evidence type="ECO:0000313" key="2">
    <source>
        <dbReference type="EMBL" id="EAR11203.1"/>
    </source>
</evidence>
<dbReference type="HOGENOM" id="CLU_1694058_0_0_6"/>
<dbReference type="Proteomes" id="UP000005953">
    <property type="component" value="Unassembled WGS sequence"/>
</dbReference>